<reference evidence="1" key="2">
    <citation type="submission" date="2025-08" db="UniProtKB">
        <authorList>
            <consortium name="Ensembl"/>
        </authorList>
    </citation>
    <scope>IDENTIFICATION</scope>
</reference>
<dbReference type="PANTHER" id="PTHR47501">
    <property type="entry name" value="TRANSPOSASE-RELATED"/>
    <property type="match status" value="1"/>
</dbReference>
<sequence>MKKTLMLHLSKVSHVATTTDCWTAHQQSFIGVTAHWTDEETLERRCAALACQRLKGSHTFAVLAGALDDIHCQYRIRGKVVRTTTDFIKAFSVFGEQSQPEEAELESDQDFSGETKADYLDTFTILEQDSGLEYQLPPHERCACHLLNLVAITDAAKAGEMNDAYKRLSRAAFGKCQAIWNKSGQSYMEAEIVESECKFPLIRPTQTRWNSRYTALERIIRIIQEKGEDATRNVCEKFKVKMLSPAEIAFLTDYCTMMKPVVKALNSLQSETNTHMGWLLPVIFQLKAKLSRLETSTKMCLPLIRAIQDGVQKRFGGMMEDPELIAAAILLPKSTWTERPDIIEAGLIYVRQHLDQMAEAGVEQVKQHSSDEEDFFSIKSKRPQGFFF</sequence>
<dbReference type="PANTHER" id="PTHR47501:SF5">
    <property type="entry name" value="HAT C-TERMINAL DIMERISATION DOMAIN-CONTAINING PROTEIN"/>
    <property type="match status" value="1"/>
</dbReference>
<evidence type="ECO:0000313" key="1">
    <source>
        <dbReference type="Ensembl" id="ENSOABP00000070938.1"/>
    </source>
</evidence>
<dbReference type="Ensembl" id="ENSOABT00000075993.1">
    <property type="protein sequence ID" value="ENSOABP00000070938.1"/>
    <property type="gene ID" value="ENSOABG00000027293.1"/>
</dbReference>
<evidence type="ECO:0000313" key="2">
    <source>
        <dbReference type="Proteomes" id="UP000472276"/>
    </source>
</evidence>
<accession>A0AAZ1XTN2</accession>
<dbReference type="InterPro" id="IPR012337">
    <property type="entry name" value="RNaseH-like_sf"/>
</dbReference>
<dbReference type="Proteomes" id="UP000472276">
    <property type="component" value="Unassembled WGS sequence"/>
</dbReference>
<proteinExistence type="predicted"/>
<dbReference type="AlphaFoldDB" id="A0AAZ1XTN2"/>
<organism evidence="1 2">
    <name type="scientific">Oreochromis aureus</name>
    <name type="common">Israeli tilapia</name>
    <name type="synonym">Chromis aureus</name>
    <dbReference type="NCBI Taxonomy" id="47969"/>
    <lineage>
        <taxon>Eukaryota</taxon>
        <taxon>Metazoa</taxon>
        <taxon>Chordata</taxon>
        <taxon>Craniata</taxon>
        <taxon>Vertebrata</taxon>
        <taxon>Euteleostomi</taxon>
        <taxon>Actinopterygii</taxon>
        <taxon>Neopterygii</taxon>
        <taxon>Teleostei</taxon>
        <taxon>Neoteleostei</taxon>
        <taxon>Acanthomorphata</taxon>
        <taxon>Ovalentaria</taxon>
        <taxon>Cichlomorphae</taxon>
        <taxon>Cichliformes</taxon>
        <taxon>Cichlidae</taxon>
        <taxon>African cichlids</taxon>
        <taxon>Pseudocrenilabrinae</taxon>
        <taxon>Oreochromini</taxon>
        <taxon>Oreochromis</taxon>
    </lineage>
</organism>
<protein>
    <recommendedName>
        <fullName evidence="3">HAT C-terminal dimerisation domain-containing protein</fullName>
    </recommendedName>
</protein>
<evidence type="ECO:0008006" key="3">
    <source>
        <dbReference type="Google" id="ProtNLM"/>
    </source>
</evidence>
<dbReference type="SUPFAM" id="SSF53098">
    <property type="entry name" value="Ribonuclease H-like"/>
    <property type="match status" value="1"/>
</dbReference>
<reference evidence="2" key="1">
    <citation type="submission" date="2020-03" db="EMBL/GenBank/DDBJ databases">
        <title>Evolution of repeat sequences and sex chromosomes of tilapia species revealed by chromosome-level genomes.</title>
        <authorList>
            <person name="Xu L."/>
            <person name="Tao W."/>
            <person name="Wang D."/>
            <person name="Zhou Q."/>
        </authorList>
    </citation>
    <scope>NUCLEOTIDE SEQUENCE [LARGE SCALE GENOMIC DNA]</scope>
    <source>
        <strain evidence="2">Israel</strain>
    </source>
</reference>
<keyword evidence="2" id="KW-1185">Reference proteome</keyword>
<reference evidence="1" key="3">
    <citation type="submission" date="2025-09" db="UniProtKB">
        <authorList>
            <consortium name="Ensembl"/>
        </authorList>
    </citation>
    <scope>IDENTIFICATION</scope>
</reference>
<name>A0AAZ1XTN2_OREAU</name>